<feature type="compositionally biased region" description="Basic and acidic residues" evidence="6">
    <location>
        <begin position="1"/>
        <end position="12"/>
    </location>
</feature>
<dbReference type="Gene3D" id="3.30.160.60">
    <property type="entry name" value="Classic Zinc Finger"/>
    <property type="match status" value="1"/>
</dbReference>
<feature type="compositionally biased region" description="Low complexity" evidence="6">
    <location>
        <begin position="27"/>
        <end position="43"/>
    </location>
</feature>
<keyword evidence="5" id="KW-0175">Coiled coil</keyword>
<evidence type="ECO:0000256" key="6">
    <source>
        <dbReference type="SAM" id="MobiDB-lite"/>
    </source>
</evidence>
<dbReference type="Pfam" id="PF00097">
    <property type="entry name" value="zf-C3HC4"/>
    <property type="match status" value="1"/>
</dbReference>
<dbReference type="CDD" id="cd19813">
    <property type="entry name" value="Bbox1_BRAT-like"/>
    <property type="match status" value="1"/>
</dbReference>
<dbReference type="AlphaFoldDB" id="A0A915IH69"/>
<dbReference type="InterPro" id="IPR013083">
    <property type="entry name" value="Znf_RING/FYVE/PHD"/>
</dbReference>
<dbReference type="OMA" id="DMEGERT"/>
<sequence length="570" mass="62614">MNRISSPKDNDAHSAAANEESGDDFSQNDLSSSNNGSSPTSSSMMQQQKRQHLSTAFGELDGPLLASGDMDCPFCRQPYKQPRLLMCLHAFCEQCIVAMLENGAQRRVNGTIASSSSSIFTSAGRLGALSATTSLLELDGGGRTSSLLDCELESSNVNEAPPPPGVVRCPICKQDSQIGNDLRFVQSLQLDFVTMNLQDATAFEHQQLICESCKTKEKAVARCQDCANVLCPNCVQAHQFMRCFENHKVLTFEEMKNAEKSPAALAHRPITCPQHPSETIRLFCATCRVPVCNECLLSTHKFADHNFLKPTSETESAARDRLKSLIEKGHIKINRCNNENQEIESKLEELQVSVDQAKISVEFAFEKYQTLLNNRREKLLIDLNQLQTKLENEILRTSQQIGNTSEKIRDAIGFTERLLKHGNVMELLCSMSVVEAQLLQVIHSVPSAQFQVKINFVNDEKLFDQALPQITGYFHAGLEHQLPQQNFSTDQLSNLLAQSTGGSFGGSAQHFGASSIADFGFSTLSATAQNQTSSDFPAPVFGSCYLNGQINDAFLPSAGPSLTPSYLLGR</sequence>
<keyword evidence="1" id="KW-0479">Metal-binding</keyword>
<dbReference type="SMART" id="SM00502">
    <property type="entry name" value="BBC"/>
    <property type="match status" value="1"/>
</dbReference>
<feature type="domain" description="B box-type" evidence="7">
    <location>
        <begin position="267"/>
        <end position="310"/>
    </location>
</feature>
<dbReference type="InterPro" id="IPR003649">
    <property type="entry name" value="Bbox_C"/>
</dbReference>
<evidence type="ECO:0000256" key="3">
    <source>
        <dbReference type="ARBA" id="ARBA00022833"/>
    </source>
</evidence>
<dbReference type="Pfam" id="PF00643">
    <property type="entry name" value="zf-B_box"/>
    <property type="match status" value="1"/>
</dbReference>
<dbReference type="GO" id="GO:0005654">
    <property type="term" value="C:nucleoplasm"/>
    <property type="evidence" value="ECO:0007669"/>
    <property type="project" value="TreeGrafter"/>
</dbReference>
<dbReference type="SMART" id="SM00336">
    <property type="entry name" value="BBOX"/>
    <property type="match status" value="2"/>
</dbReference>
<evidence type="ECO:0000256" key="1">
    <source>
        <dbReference type="ARBA" id="ARBA00022723"/>
    </source>
</evidence>
<dbReference type="SUPFAM" id="SSF57845">
    <property type="entry name" value="B-box zinc-binding domain"/>
    <property type="match status" value="1"/>
</dbReference>
<dbReference type="InterPro" id="IPR018957">
    <property type="entry name" value="Znf_C3HC4_RING-type"/>
</dbReference>
<dbReference type="PANTHER" id="PTHR25462">
    <property type="entry name" value="BONUS, ISOFORM C-RELATED"/>
    <property type="match status" value="1"/>
</dbReference>
<evidence type="ECO:0000313" key="9">
    <source>
        <dbReference type="WBParaSite" id="nRc.2.0.1.t13203-RA"/>
    </source>
</evidence>
<feature type="coiled-coil region" evidence="5">
    <location>
        <begin position="333"/>
        <end position="396"/>
    </location>
</feature>
<dbReference type="WBParaSite" id="nRc.2.0.1.t13203-RA">
    <property type="protein sequence ID" value="nRc.2.0.1.t13203-RA"/>
    <property type="gene ID" value="nRc.2.0.1.g13203"/>
</dbReference>
<accession>A0A915IH69</accession>
<dbReference type="SMART" id="SM00184">
    <property type="entry name" value="RING"/>
    <property type="match status" value="1"/>
</dbReference>
<evidence type="ECO:0000256" key="5">
    <source>
        <dbReference type="SAM" id="Coils"/>
    </source>
</evidence>
<evidence type="ECO:0000256" key="2">
    <source>
        <dbReference type="ARBA" id="ARBA00022771"/>
    </source>
</evidence>
<keyword evidence="8" id="KW-1185">Reference proteome</keyword>
<dbReference type="InterPro" id="IPR001841">
    <property type="entry name" value="Znf_RING"/>
</dbReference>
<keyword evidence="3" id="KW-0862">Zinc</keyword>
<proteinExistence type="predicted"/>
<evidence type="ECO:0000259" key="7">
    <source>
        <dbReference type="PROSITE" id="PS50119"/>
    </source>
</evidence>
<dbReference type="Gene3D" id="3.30.40.10">
    <property type="entry name" value="Zinc/RING finger domain, C3HC4 (zinc finger)"/>
    <property type="match status" value="1"/>
</dbReference>
<dbReference type="Proteomes" id="UP000887565">
    <property type="component" value="Unplaced"/>
</dbReference>
<keyword evidence="2 4" id="KW-0863">Zinc-finger</keyword>
<feature type="domain" description="B box-type" evidence="7">
    <location>
        <begin position="205"/>
        <end position="252"/>
    </location>
</feature>
<feature type="region of interest" description="Disordered" evidence="6">
    <location>
        <begin position="1"/>
        <end position="52"/>
    </location>
</feature>
<dbReference type="InterPro" id="IPR000315">
    <property type="entry name" value="Znf_B-box"/>
</dbReference>
<dbReference type="GO" id="GO:0008270">
    <property type="term" value="F:zinc ion binding"/>
    <property type="evidence" value="ECO:0007669"/>
    <property type="project" value="UniProtKB-KW"/>
</dbReference>
<dbReference type="PROSITE" id="PS50119">
    <property type="entry name" value="ZF_BBOX"/>
    <property type="match status" value="2"/>
</dbReference>
<dbReference type="SUPFAM" id="SSF57850">
    <property type="entry name" value="RING/U-box"/>
    <property type="match status" value="1"/>
</dbReference>
<dbReference type="PROSITE" id="PS00518">
    <property type="entry name" value="ZF_RING_1"/>
    <property type="match status" value="1"/>
</dbReference>
<evidence type="ECO:0000313" key="8">
    <source>
        <dbReference type="Proteomes" id="UP000887565"/>
    </source>
</evidence>
<reference evidence="9" key="1">
    <citation type="submission" date="2022-11" db="UniProtKB">
        <authorList>
            <consortium name="WormBaseParasite"/>
        </authorList>
    </citation>
    <scope>IDENTIFICATION</scope>
</reference>
<name>A0A915IH69_ROMCU</name>
<dbReference type="GO" id="GO:0061630">
    <property type="term" value="F:ubiquitin protein ligase activity"/>
    <property type="evidence" value="ECO:0007669"/>
    <property type="project" value="TreeGrafter"/>
</dbReference>
<dbReference type="InterPro" id="IPR017907">
    <property type="entry name" value="Znf_RING_CS"/>
</dbReference>
<dbReference type="PANTHER" id="PTHR25462:SF296">
    <property type="entry name" value="MEIOTIC P26, ISOFORM F"/>
    <property type="match status" value="1"/>
</dbReference>
<protein>
    <submittedName>
        <fullName evidence="9">B box-type domain-containing protein</fullName>
    </submittedName>
</protein>
<evidence type="ECO:0000256" key="4">
    <source>
        <dbReference type="PROSITE-ProRule" id="PRU00024"/>
    </source>
</evidence>
<organism evidence="8 9">
    <name type="scientific">Romanomermis culicivorax</name>
    <name type="common">Nematode worm</name>
    <dbReference type="NCBI Taxonomy" id="13658"/>
    <lineage>
        <taxon>Eukaryota</taxon>
        <taxon>Metazoa</taxon>
        <taxon>Ecdysozoa</taxon>
        <taxon>Nematoda</taxon>
        <taxon>Enoplea</taxon>
        <taxon>Dorylaimia</taxon>
        <taxon>Mermithida</taxon>
        <taxon>Mermithoidea</taxon>
        <taxon>Mermithidae</taxon>
        <taxon>Romanomermis</taxon>
    </lineage>
</organism>
<dbReference type="InterPro" id="IPR047153">
    <property type="entry name" value="TRIM45/56/19-like"/>
</dbReference>